<evidence type="ECO:0000313" key="5">
    <source>
        <dbReference type="Proteomes" id="UP000175968"/>
    </source>
</evidence>
<dbReference type="InterPro" id="IPR036249">
    <property type="entry name" value="Thioredoxin-like_sf"/>
</dbReference>
<sequence length="242" mass="27257">MKINYFYLLAICLIVFSGKGQTSPPLYCDVKASQTVKTIDVASYSEKIKATPNAQILDVRTPEEYASGHIENSDNVNFLSDSFVLRTDKYDKTKPVFVYCKSGGRSAKAADKLAELGFTTIYNLDGGMLKWEAAGLAKPDTKIIGICSQEYSELLNTDKEVLISFYAPWCAPCKKMEPYILKMQKEMNNKVVIIRLNADENKTIMQELKISELPTLVLYKNKAITWQKSGFVSEEDLKTQLQ</sequence>
<feature type="domain" description="Rhodanese" evidence="2">
    <location>
        <begin position="50"/>
        <end position="140"/>
    </location>
</feature>
<dbReference type="SUPFAM" id="SSF52833">
    <property type="entry name" value="Thioredoxin-like"/>
    <property type="match status" value="1"/>
</dbReference>
<feature type="domain" description="Thioredoxin" evidence="3">
    <location>
        <begin position="132"/>
        <end position="242"/>
    </location>
</feature>
<dbReference type="Gene3D" id="3.40.30.10">
    <property type="entry name" value="Glutaredoxin"/>
    <property type="match status" value="1"/>
</dbReference>
<gene>
    <name evidence="4" type="ORF">EM308_00115</name>
</gene>
<dbReference type="Gene3D" id="3.40.250.10">
    <property type="entry name" value="Rhodanese-like domain"/>
    <property type="match status" value="1"/>
</dbReference>
<dbReference type="Pfam" id="PF00581">
    <property type="entry name" value="Rhodanese"/>
    <property type="match status" value="1"/>
</dbReference>
<dbReference type="EMBL" id="CP017479">
    <property type="protein sequence ID" value="AOW08041.1"/>
    <property type="molecule type" value="Genomic_DNA"/>
</dbReference>
<evidence type="ECO:0000259" key="2">
    <source>
        <dbReference type="PROSITE" id="PS50206"/>
    </source>
</evidence>
<proteinExistence type="predicted"/>
<accession>A0AAC9I187</accession>
<dbReference type="PROSITE" id="PS00194">
    <property type="entry name" value="THIOREDOXIN_1"/>
    <property type="match status" value="1"/>
</dbReference>
<evidence type="ECO:0000256" key="1">
    <source>
        <dbReference type="ARBA" id="ARBA00023284"/>
    </source>
</evidence>
<dbReference type="SMART" id="SM00450">
    <property type="entry name" value="RHOD"/>
    <property type="match status" value="1"/>
</dbReference>
<dbReference type="Pfam" id="PF00085">
    <property type="entry name" value="Thioredoxin"/>
    <property type="match status" value="1"/>
</dbReference>
<dbReference type="PROSITE" id="PS50206">
    <property type="entry name" value="RHODANESE_3"/>
    <property type="match status" value="1"/>
</dbReference>
<name>A0AAC9I187_9FLAO</name>
<keyword evidence="1" id="KW-0676">Redox-active center</keyword>
<dbReference type="Proteomes" id="UP000175968">
    <property type="component" value="Chromosome"/>
</dbReference>
<dbReference type="RefSeq" id="WP_035640935.1">
    <property type="nucleotide sequence ID" value="NZ_CP017479.1"/>
</dbReference>
<dbReference type="CDD" id="cd00158">
    <property type="entry name" value="RHOD"/>
    <property type="match status" value="1"/>
</dbReference>
<evidence type="ECO:0000259" key="3">
    <source>
        <dbReference type="PROSITE" id="PS51352"/>
    </source>
</evidence>
<dbReference type="InterPro" id="IPR050229">
    <property type="entry name" value="GlpE_sulfurtransferase"/>
</dbReference>
<protein>
    <submittedName>
        <fullName evidence="4">Thioredoxin</fullName>
    </submittedName>
</protein>
<dbReference type="InterPro" id="IPR017937">
    <property type="entry name" value="Thioredoxin_CS"/>
</dbReference>
<evidence type="ECO:0000313" key="4">
    <source>
        <dbReference type="EMBL" id="AOW08041.1"/>
    </source>
</evidence>
<dbReference type="InterPro" id="IPR036873">
    <property type="entry name" value="Rhodanese-like_dom_sf"/>
</dbReference>
<dbReference type="PANTHER" id="PTHR43031">
    <property type="entry name" value="FAD-DEPENDENT OXIDOREDUCTASE"/>
    <property type="match status" value="1"/>
</dbReference>
<dbReference type="InterPro" id="IPR013766">
    <property type="entry name" value="Thioredoxin_domain"/>
</dbReference>
<dbReference type="KEGG" id="fgl:EM308_00115"/>
<dbReference type="SUPFAM" id="SSF52821">
    <property type="entry name" value="Rhodanese/Cell cycle control phosphatase"/>
    <property type="match status" value="1"/>
</dbReference>
<dbReference type="PROSITE" id="PS51352">
    <property type="entry name" value="THIOREDOXIN_2"/>
    <property type="match status" value="1"/>
</dbReference>
<organism evidence="4 5">
    <name type="scientific">Flavobacterium gilvum</name>
    <dbReference type="NCBI Taxonomy" id="1492737"/>
    <lineage>
        <taxon>Bacteria</taxon>
        <taxon>Pseudomonadati</taxon>
        <taxon>Bacteroidota</taxon>
        <taxon>Flavobacteriia</taxon>
        <taxon>Flavobacteriales</taxon>
        <taxon>Flavobacteriaceae</taxon>
        <taxon>Flavobacterium</taxon>
    </lineage>
</organism>
<dbReference type="PANTHER" id="PTHR43031:SF1">
    <property type="entry name" value="PYRIDINE NUCLEOTIDE-DISULPHIDE OXIDOREDUCTASE"/>
    <property type="match status" value="1"/>
</dbReference>
<dbReference type="AlphaFoldDB" id="A0AAC9I187"/>
<reference evidence="4 5" key="1">
    <citation type="submission" date="2016-10" db="EMBL/GenBank/DDBJ databases">
        <title>Flavobacterium gilvum sp. nov., isolated from stream water.</title>
        <authorList>
            <person name="Shin S.-K."/>
            <person name="Cho Y.-J."/>
            <person name="Yi H."/>
        </authorList>
    </citation>
    <scope>NUCLEOTIDE SEQUENCE [LARGE SCALE GENOMIC DNA]</scope>
    <source>
        <strain evidence="4 5">EM1308</strain>
    </source>
</reference>
<dbReference type="CDD" id="cd02947">
    <property type="entry name" value="TRX_family"/>
    <property type="match status" value="1"/>
</dbReference>
<keyword evidence="5" id="KW-1185">Reference proteome</keyword>
<dbReference type="PRINTS" id="PR00421">
    <property type="entry name" value="THIOREDOXIN"/>
</dbReference>
<dbReference type="InterPro" id="IPR001763">
    <property type="entry name" value="Rhodanese-like_dom"/>
</dbReference>